<dbReference type="GeneID" id="76197881"/>
<organism evidence="1 2">
    <name type="scientific">Helicobacter heilmannii</name>
    <dbReference type="NCBI Taxonomy" id="35817"/>
    <lineage>
        <taxon>Bacteria</taxon>
        <taxon>Pseudomonadati</taxon>
        <taxon>Campylobacterota</taxon>
        <taxon>Epsilonproteobacteria</taxon>
        <taxon>Campylobacterales</taxon>
        <taxon>Helicobacteraceae</taxon>
        <taxon>Helicobacter</taxon>
    </lineage>
</organism>
<proteinExistence type="predicted"/>
<name>A0A0K2Y636_HELHE</name>
<dbReference type="Proteomes" id="UP000046090">
    <property type="component" value="Unassembled WGS sequence"/>
</dbReference>
<evidence type="ECO:0000313" key="1">
    <source>
        <dbReference type="EMBL" id="CRI34303.1"/>
    </source>
</evidence>
<gene>
    <name evidence="1" type="ORF">HHE01_11490</name>
</gene>
<dbReference type="RefSeq" id="WP_015106400.1">
    <property type="nucleotide sequence ID" value="NZ_AP026684.1"/>
</dbReference>
<reference evidence="2" key="1">
    <citation type="submission" date="2014-12" db="EMBL/GenBank/DDBJ databases">
        <authorList>
            <person name="Smet A."/>
        </authorList>
    </citation>
    <scope>NUCLEOTIDE SEQUENCE [LARGE SCALE GENOMIC DNA]</scope>
</reference>
<dbReference type="EMBL" id="CDMK01000001">
    <property type="protein sequence ID" value="CRI34303.1"/>
    <property type="molecule type" value="Genomic_DNA"/>
</dbReference>
<keyword evidence="2" id="KW-1185">Reference proteome</keyword>
<evidence type="ECO:0000313" key="2">
    <source>
        <dbReference type="Proteomes" id="UP000046090"/>
    </source>
</evidence>
<sequence>MSYGISTKEVPLSELKIFTTNHAKHATLLELVSMALADSRCRQRKGHHLFLRQRDGRVHP</sequence>
<protein>
    <submittedName>
        <fullName evidence="1">Uncharacterized protein</fullName>
    </submittedName>
</protein>
<dbReference type="AlphaFoldDB" id="A0A0K2Y636"/>
<accession>A0A0K2Y636</accession>